<dbReference type="Pfam" id="PF08843">
    <property type="entry name" value="AbiEii"/>
    <property type="match status" value="1"/>
</dbReference>
<dbReference type="InterPro" id="IPR014942">
    <property type="entry name" value="AbiEii"/>
</dbReference>
<dbReference type="GO" id="GO:0016740">
    <property type="term" value="F:transferase activity"/>
    <property type="evidence" value="ECO:0007669"/>
    <property type="project" value="UniProtKB-KW"/>
</dbReference>
<dbReference type="RefSeq" id="WP_257590354.1">
    <property type="nucleotide sequence ID" value="NZ_LT629792.1"/>
</dbReference>
<gene>
    <name evidence="2" type="ORF">SAMN04489714_0219</name>
</gene>
<organism evidence="2 3">
    <name type="scientific">Schaalia radingae</name>
    <dbReference type="NCBI Taxonomy" id="131110"/>
    <lineage>
        <taxon>Bacteria</taxon>
        <taxon>Bacillati</taxon>
        <taxon>Actinomycetota</taxon>
        <taxon>Actinomycetes</taxon>
        <taxon>Actinomycetales</taxon>
        <taxon>Actinomycetaceae</taxon>
        <taxon>Schaalia</taxon>
    </lineage>
</organism>
<feature type="compositionally biased region" description="Polar residues" evidence="1">
    <location>
        <begin position="244"/>
        <end position="262"/>
    </location>
</feature>
<reference evidence="2 3" key="1">
    <citation type="submission" date="2016-10" db="EMBL/GenBank/DDBJ databases">
        <authorList>
            <person name="Varghese N."/>
            <person name="Submissions S."/>
        </authorList>
    </citation>
    <scope>NUCLEOTIDE SEQUENCE [LARGE SCALE GENOMIC DNA]</scope>
    <source>
        <strain evidence="2 3">DSM 9169</strain>
    </source>
</reference>
<feature type="region of interest" description="Disordered" evidence="1">
    <location>
        <begin position="242"/>
        <end position="284"/>
    </location>
</feature>
<dbReference type="Proteomes" id="UP000198976">
    <property type="component" value="Chromosome I"/>
</dbReference>
<dbReference type="EMBL" id="LT629792">
    <property type="protein sequence ID" value="SDT86024.1"/>
    <property type="molecule type" value="Genomic_DNA"/>
</dbReference>
<accession>A0ABY0V536</accession>
<sequence length="284" mass="31304">MNSDPEEQRRIARLALEAAGDDADFALAGSGAIREHGLIDRPTQDVDLFTVQQAQAHFGTSLDRIIAALRAAGYTVETRRRQDMFAQLTIISEQGRSTDMDLGVDWRAHPPVRLEVGPVLAIEDAVANKVGALYSRAETRDYLDVDAIRRSGRYSDKELVNIARNADAAFDLRWFTQNLDNVERIQPEEVQVYGMTASQLDDVKARTKAWAANIRGQAQDGTLSAGFRPDRIRQIMALADPYTTPRQAGNASETDQAGTVSHCQPPGQHRHELGQGRSLGKLSP</sequence>
<keyword evidence="3" id="KW-1185">Reference proteome</keyword>
<name>A0ABY0V536_9ACTO</name>
<evidence type="ECO:0000313" key="2">
    <source>
        <dbReference type="EMBL" id="SDT86024.1"/>
    </source>
</evidence>
<keyword evidence="2" id="KW-0808">Transferase</keyword>
<evidence type="ECO:0000256" key="1">
    <source>
        <dbReference type="SAM" id="MobiDB-lite"/>
    </source>
</evidence>
<proteinExistence type="predicted"/>
<protein>
    <submittedName>
        <fullName evidence="2">Nucleotidyl transferase AbiEii toxin, Type IV TA system</fullName>
    </submittedName>
</protein>
<evidence type="ECO:0000313" key="3">
    <source>
        <dbReference type="Proteomes" id="UP000198976"/>
    </source>
</evidence>